<dbReference type="Proteomes" id="UP000827092">
    <property type="component" value="Unassembled WGS sequence"/>
</dbReference>
<evidence type="ECO:0000256" key="1">
    <source>
        <dbReference type="SAM" id="MobiDB-lite"/>
    </source>
</evidence>
<dbReference type="EMBL" id="JAFNEN010001872">
    <property type="protein sequence ID" value="KAG8173329.1"/>
    <property type="molecule type" value="Genomic_DNA"/>
</dbReference>
<evidence type="ECO:0000313" key="2">
    <source>
        <dbReference type="EMBL" id="KAG8173329.1"/>
    </source>
</evidence>
<gene>
    <name evidence="2" type="ORF">JTE90_028878</name>
</gene>
<protein>
    <submittedName>
        <fullName evidence="2">Uncharacterized protein</fullName>
    </submittedName>
</protein>
<keyword evidence="3" id="KW-1185">Reference proteome</keyword>
<proteinExistence type="predicted"/>
<organism evidence="2 3">
    <name type="scientific">Oedothorax gibbosus</name>
    <dbReference type="NCBI Taxonomy" id="931172"/>
    <lineage>
        <taxon>Eukaryota</taxon>
        <taxon>Metazoa</taxon>
        <taxon>Ecdysozoa</taxon>
        <taxon>Arthropoda</taxon>
        <taxon>Chelicerata</taxon>
        <taxon>Arachnida</taxon>
        <taxon>Araneae</taxon>
        <taxon>Araneomorphae</taxon>
        <taxon>Entelegynae</taxon>
        <taxon>Araneoidea</taxon>
        <taxon>Linyphiidae</taxon>
        <taxon>Erigoninae</taxon>
        <taxon>Oedothorax</taxon>
    </lineage>
</organism>
<evidence type="ECO:0000313" key="3">
    <source>
        <dbReference type="Proteomes" id="UP000827092"/>
    </source>
</evidence>
<accession>A0AAV6TN71</accession>
<reference evidence="2 3" key="1">
    <citation type="journal article" date="2022" name="Nat. Ecol. Evol.">
        <title>A masculinizing supergene underlies an exaggerated male reproductive morph in a spider.</title>
        <authorList>
            <person name="Hendrickx F."/>
            <person name="De Corte Z."/>
            <person name="Sonet G."/>
            <person name="Van Belleghem S.M."/>
            <person name="Kostlbacher S."/>
            <person name="Vangestel C."/>
        </authorList>
    </citation>
    <scope>NUCLEOTIDE SEQUENCE [LARGE SCALE GENOMIC DNA]</scope>
    <source>
        <strain evidence="2">W744_W776</strain>
    </source>
</reference>
<comment type="caution">
    <text evidence="2">The sequence shown here is derived from an EMBL/GenBank/DDBJ whole genome shotgun (WGS) entry which is preliminary data.</text>
</comment>
<feature type="region of interest" description="Disordered" evidence="1">
    <location>
        <begin position="122"/>
        <end position="170"/>
    </location>
</feature>
<sequence length="170" mass="18349">MVISPPSIGSLTSGFAVLGPREKAPPFRLPAGVILWFGEILLERGIVNLPFPTGIQTGCPWSPLIMVWGIPPLISNPGKKSPGEKIARFFGIGETLLCPGSTQRGQCVDFVMGKRPKMSMWTTQKKKRSLRVPGSPSPGTLCGDNPLTSDRGQNEPPPQSFRILPDETIS</sequence>
<dbReference type="AlphaFoldDB" id="A0AAV6TN71"/>
<name>A0AAV6TN71_9ARAC</name>